<reference evidence="3" key="1">
    <citation type="journal article" date="2014" name="Science">
        <title>Ancient hybridizations among the ancestral genomes of bread wheat.</title>
        <authorList>
            <consortium name="International Wheat Genome Sequencing Consortium,"/>
            <person name="Marcussen T."/>
            <person name="Sandve S.R."/>
            <person name="Heier L."/>
            <person name="Spannagl M."/>
            <person name="Pfeifer M."/>
            <person name="Jakobsen K.S."/>
            <person name="Wulff B.B."/>
            <person name="Steuernagel B."/>
            <person name="Mayer K.F."/>
            <person name="Olsen O.A."/>
        </authorList>
    </citation>
    <scope>NUCLEOTIDE SEQUENCE [LARGE SCALE GENOMIC DNA]</scope>
    <source>
        <strain evidence="3">cv. AL8/78</strain>
    </source>
</reference>
<reference evidence="2" key="5">
    <citation type="journal article" date="2021" name="G3 (Bethesda)">
        <title>Aegilops tauschii genome assembly Aet v5.0 features greater sequence contiguity and improved annotation.</title>
        <authorList>
            <person name="Wang L."/>
            <person name="Zhu T."/>
            <person name="Rodriguez J.C."/>
            <person name="Deal K.R."/>
            <person name="Dubcovsky J."/>
            <person name="McGuire P.E."/>
            <person name="Lux T."/>
            <person name="Spannagl M."/>
            <person name="Mayer K.F.X."/>
            <person name="Baldrich P."/>
            <person name="Meyers B.C."/>
            <person name="Huo N."/>
            <person name="Gu Y.Q."/>
            <person name="Zhou H."/>
            <person name="Devos K.M."/>
            <person name="Bennetzen J.L."/>
            <person name="Unver T."/>
            <person name="Budak H."/>
            <person name="Gulick P.J."/>
            <person name="Galiba G."/>
            <person name="Kalapos B."/>
            <person name="Nelson D.R."/>
            <person name="Li P."/>
            <person name="You F.M."/>
            <person name="Luo M.C."/>
            <person name="Dvorak J."/>
        </authorList>
    </citation>
    <scope>NUCLEOTIDE SEQUENCE [LARGE SCALE GENOMIC DNA]</scope>
    <source>
        <strain evidence="2">cv. AL8/78</strain>
    </source>
</reference>
<dbReference type="Gramene" id="AET2Gv20953400.43">
    <property type="protein sequence ID" value="AET2Gv20953400.43"/>
    <property type="gene ID" value="AET2Gv20953400"/>
</dbReference>
<feature type="compositionally biased region" description="Low complexity" evidence="1">
    <location>
        <begin position="61"/>
        <end position="71"/>
    </location>
</feature>
<keyword evidence="3" id="KW-1185">Reference proteome</keyword>
<feature type="region of interest" description="Disordered" evidence="1">
    <location>
        <begin position="1"/>
        <end position="71"/>
    </location>
</feature>
<feature type="region of interest" description="Disordered" evidence="1">
    <location>
        <begin position="129"/>
        <end position="152"/>
    </location>
</feature>
<reference evidence="3" key="2">
    <citation type="journal article" date="2017" name="Nat. Plants">
        <title>The Aegilops tauschii genome reveals multiple impacts of transposons.</title>
        <authorList>
            <person name="Zhao G."/>
            <person name="Zou C."/>
            <person name="Li K."/>
            <person name="Wang K."/>
            <person name="Li T."/>
            <person name="Gao L."/>
            <person name="Zhang X."/>
            <person name="Wang H."/>
            <person name="Yang Z."/>
            <person name="Liu X."/>
            <person name="Jiang W."/>
            <person name="Mao L."/>
            <person name="Kong X."/>
            <person name="Jiao Y."/>
            <person name="Jia J."/>
        </authorList>
    </citation>
    <scope>NUCLEOTIDE SEQUENCE [LARGE SCALE GENOMIC DNA]</scope>
    <source>
        <strain evidence="3">cv. AL8/78</strain>
    </source>
</reference>
<feature type="compositionally biased region" description="Pro residues" evidence="1">
    <location>
        <begin position="1"/>
        <end position="11"/>
    </location>
</feature>
<name>A0A453CTI6_AEGTS</name>
<accession>A0A453CTI6</accession>
<dbReference type="Proteomes" id="UP000015105">
    <property type="component" value="Chromosome 2D"/>
</dbReference>
<evidence type="ECO:0000313" key="3">
    <source>
        <dbReference type="Proteomes" id="UP000015105"/>
    </source>
</evidence>
<reference evidence="2" key="3">
    <citation type="journal article" date="2017" name="Nature">
        <title>Genome sequence of the progenitor of the wheat D genome Aegilops tauschii.</title>
        <authorList>
            <person name="Luo M.C."/>
            <person name="Gu Y.Q."/>
            <person name="Puiu D."/>
            <person name="Wang H."/>
            <person name="Twardziok S.O."/>
            <person name="Deal K.R."/>
            <person name="Huo N."/>
            <person name="Zhu T."/>
            <person name="Wang L."/>
            <person name="Wang Y."/>
            <person name="McGuire P.E."/>
            <person name="Liu S."/>
            <person name="Long H."/>
            <person name="Ramasamy R.K."/>
            <person name="Rodriguez J.C."/>
            <person name="Van S.L."/>
            <person name="Yuan L."/>
            <person name="Wang Z."/>
            <person name="Xia Z."/>
            <person name="Xiao L."/>
            <person name="Anderson O.D."/>
            <person name="Ouyang S."/>
            <person name="Liang Y."/>
            <person name="Zimin A.V."/>
            <person name="Pertea G."/>
            <person name="Qi P."/>
            <person name="Bennetzen J.L."/>
            <person name="Dai X."/>
            <person name="Dawson M.W."/>
            <person name="Muller H.G."/>
            <person name="Kugler K."/>
            <person name="Rivarola-Duarte L."/>
            <person name="Spannagl M."/>
            <person name="Mayer K.F.X."/>
            <person name="Lu F.H."/>
            <person name="Bevan M.W."/>
            <person name="Leroy P."/>
            <person name="Li P."/>
            <person name="You F.M."/>
            <person name="Sun Q."/>
            <person name="Liu Z."/>
            <person name="Lyons E."/>
            <person name="Wicker T."/>
            <person name="Salzberg S.L."/>
            <person name="Devos K.M."/>
            <person name="Dvorak J."/>
        </authorList>
    </citation>
    <scope>NUCLEOTIDE SEQUENCE [LARGE SCALE GENOMIC DNA]</scope>
    <source>
        <strain evidence="2">cv. AL8/78</strain>
    </source>
</reference>
<evidence type="ECO:0000256" key="1">
    <source>
        <dbReference type="SAM" id="MobiDB-lite"/>
    </source>
</evidence>
<dbReference type="AlphaFoldDB" id="A0A453CTI6"/>
<reference evidence="2" key="4">
    <citation type="submission" date="2019-03" db="UniProtKB">
        <authorList>
            <consortium name="EnsemblPlants"/>
        </authorList>
    </citation>
    <scope>IDENTIFICATION</scope>
</reference>
<evidence type="ECO:0000313" key="2">
    <source>
        <dbReference type="EnsemblPlants" id="AET2Gv20953400.43"/>
    </source>
</evidence>
<organism evidence="2 3">
    <name type="scientific">Aegilops tauschii subsp. strangulata</name>
    <name type="common">Goatgrass</name>
    <dbReference type="NCBI Taxonomy" id="200361"/>
    <lineage>
        <taxon>Eukaryota</taxon>
        <taxon>Viridiplantae</taxon>
        <taxon>Streptophyta</taxon>
        <taxon>Embryophyta</taxon>
        <taxon>Tracheophyta</taxon>
        <taxon>Spermatophyta</taxon>
        <taxon>Magnoliopsida</taxon>
        <taxon>Liliopsida</taxon>
        <taxon>Poales</taxon>
        <taxon>Poaceae</taxon>
        <taxon>BOP clade</taxon>
        <taxon>Pooideae</taxon>
        <taxon>Triticodae</taxon>
        <taxon>Triticeae</taxon>
        <taxon>Triticinae</taxon>
        <taxon>Aegilops</taxon>
    </lineage>
</organism>
<dbReference type="EnsemblPlants" id="AET2Gv20953400.43">
    <property type="protein sequence ID" value="AET2Gv20953400.43"/>
    <property type="gene ID" value="AET2Gv20953400"/>
</dbReference>
<protein>
    <submittedName>
        <fullName evidence="2">Uncharacterized protein</fullName>
    </submittedName>
</protein>
<sequence length="185" mass="19139">ELAAPPPPRPCPVHGWGPWMVLQPPPPQDYEVQEEAEPAPPAEPAQPDSPRLRSPTPAHEAAGAGASSSSASLGLRLPARAAALGDVFDNWASSSTGPSAPRRWHIVPRAELQRSRAVVLGLANGHSNGVANGHTNGVAPGTQLPGGSSSEEEDAVVVVLTATARVGLGTFVDGNEVSRRRTGIW</sequence>
<proteinExistence type="predicted"/>